<dbReference type="Proteomes" id="UP001519460">
    <property type="component" value="Unassembled WGS sequence"/>
</dbReference>
<gene>
    <name evidence="3" type="ORF">BaRGS_00038818</name>
</gene>
<keyword evidence="4" id="KW-1185">Reference proteome</keyword>
<keyword evidence="2" id="KW-0812">Transmembrane</keyword>
<keyword evidence="2" id="KW-0472">Membrane</keyword>
<keyword evidence="2" id="KW-1133">Transmembrane helix</keyword>
<dbReference type="AlphaFoldDB" id="A0ABD0J5P3"/>
<protein>
    <submittedName>
        <fullName evidence="3">Uncharacterized protein</fullName>
    </submittedName>
</protein>
<accession>A0ABD0J5P3</accession>
<feature type="region of interest" description="Disordered" evidence="1">
    <location>
        <begin position="129"/>
        <end position="148"/>
    </location>
</feature>
<evidence type="ECO:0000313" key="3">
    <source>
        <dbReference type="EMBL" id="KAK7460771.1"/>
    </source>
</evidence>
<proteinExistence type="predicted"/>
<organism evidence="3 4">
    <name type="scientific">Batillaria attramentaria</name>
    <dbReference type="NCBI Taxonomy" id="370345"/>
    <lineage>
        <taxon>Eukaryota</taxon>
        <taxon>Metazoa</taxon>
        <taxon>Spiralia</taxon>
        <taxon>Lophotrochozoa</taxon>
        <taxon>Mollusca</taxon>
        <taxon>Gastropoda</taxon>
        <taxon>Caenogastropoda</taxon>
        <taxon>Sorbeoconcha</taxon>
        <taxon>Cerithioidea</taxon>
        <taxon>Batillariidae</taxon>
        <taxon>Batillaria</taxon>
    </lineage>
</organism>
<comment type="caution">
    <text evidence="3">The sequence shown here is derived from an EMBL/GenBank/DDBJ whole genome shotgun (WGS) entry which is preliminary data.</text>
</comment>
<dbReference type="EMBL" id="JACVVK020000645">
    <property type="protein sequence ID" value="KAK7460771.1"/>
    <property type="molecule type" value="Genomic_DNA"/>
</dbReference>
<sequence>MGILALPGELATFFMRLIGLQLLMLYGFARKFWDYTLKPLLQPLADMASAIPPEELNLAGILEQFVKLCLMWVMLCVSVLVAVWEILTRPFSGVLEAIRKFFWQLDYEMKAKDKSSQDREAWLEEQLKQEREQKAAAEAPKQEGNDGN</sequence>
<feature type="transmembrane region" description="Helical" evidence="2">
    <location>
        <begin position="65"/>
        <end position="87"/>
    </location>
</feature>
<evidence type="ECO:0000256" key="1">
    <source>
        <dbReference type="SAM" id="MobiDB-lite"/>
    </source>
</evidence>
<reference evidence="3 4" key="1">
    <citation type="journal article" date="2023" name="Sci. Data">
        <title>Genome assembly of the Korean intertidal mud-creeper Batillaria attramentaria.</title>
        <authorList>
            <person name="Patra A.K."/>
            <person name="Ho P.T."/>
            <person name="Jun S."/>
            <person name="Lee S.J."/>
            <person name="Kim Y."/>
            <person name="Won Y.J."/>
        </authorList>
    </citation>
    <scope>NUCLEOTIDE SEQUENCE [LARGE SCALE GENOMIC DNA]</scope>
    <source>
        <strain evidence="3">Wonlab-2016</strain>
    </source>
</reference>
<evidence type="ECO:0000313" key="4">
    <source>
        <dbReference type="Proteomes" id="UP001519460"/>
    </source>
</evidence>
<name>A0ABD0J5P3_9CAEN</name>
<feature type="transmembrane region" description="Helical" evidence="2">
    <location>
        <begin position="12"/>
        <end position="29"/>
    </location>
</feature>
<evidence type="ECO:0000256" key="2">
    <source>
        <dbReference type="SAM" id="Phobius"/>
    </source>
</evidence>